<dbReference type="AlphaFoldDB" id="A0A246GHG7"/>
<dbReference type="EMBL" id="MTCZ01000096">
    <property type="protein sequence ID" value="OWP83609.1"/>
    <property type="molecule type" value="Genomic_DNA"/>
</dbReference>
<dbReference type="PROSITE" id="PS51257">
    <property type="entry name" value="PROKAR_LIPOPROTEIN"/>
    <property type="match status" value="1"/>
</dbReference>
<feature type="domain" description="Copper-binding protein MbnP-like" evidence="1">
    <location>
        <begin position="36"/>
        <end position="248"/>
    </location>
</feature>
<dbReference type="Proteomes" id="UP000197768">
    <property type="component" value="Unassembled WGS sequence"/>
</dbReference>
<sequence length="294" mass="32762">MKNLKKYYLLTISSLLFLSCTKDDDQKILDSSTSSNNVTLVFENTFKKTPIVLGEPTSATVTTNISVNNQKHFFKEIKYVVSNIRFVKEDGTEVPYNVSNLDLGATVIDQSKPETLNYVLSAIPYGNYKQIKFGLGVQSNLNKVDQTKFPIFFANAGENKTQMMWEWGAGYRFVKIEGYYGDTNDNLSIHTGSTEKKDPNKNFVQGVNAYRDIILNLPIQAIVGKMSPKITINADFDKLLSGTDKITLITNDRGDNNATPNIHSAVQMMRFVNNIGGNGTTDVMGMFSATKVQN</sequence>
<evidence type="ECO:0000313" key="2">
    <source>
        <dbReference type="EMBL" id="OWP83609.1"/>
    </source>
</evidence>
<accession>A0A246GHG7</accession>
<gene>
    <name evidence="2" type="ORF">BWK59_09605</name>
</gene>
<evidence type="ECO:0000259" key="1">
    <source>
        <dbReference type="Pfam" id="PF20243"/>
    </source>
</evidence>
<reference evidence="2 3" key="1">
    <citation type="journal article" date="2017" name="Infect. Genet. Evol.">
        <title>Comparative genome analysis of fish pathogen Flavobacterium columnare reveals extensive sequence diversity within the species.</title>
        <authorList>
            <person name="Kayansamruaj P."/>
            <person name="Dong H.T."/>
            <person name="Hirono I."/>
            <person name="Kondo H."/>
            <person name="Senapin S."/>
            <person name="Rodkhum C."/>
        </authorList>
    </citation>
    <scope>NUCLEOTIDE SEQUENCE [LARGE SCALE GENOMIC DNA]</scope>
    <source>
        <strain evidence="2 3">1215</strain>
    </source>
</reference>
<organism evidence="2 3">
    <name type="scientific">Flavobacterium davisii</name>
    <dbReference type="NCBI Taxonomy" id="2906077"/>
    <lineage>
        <taxon>Bacteria</taxon>
        <taxon>Pseudomonadati</taxon>
        <taxon>Bacteroidota</taxon>
        <taxon>Flavobacteriia</taxon>
        <taxon>Flavobacteriales</taxon>
        <taxon>Flavobacteriaceae</taxon>
        <taxon>Flavobacterium</taxon>
    </lineage>
</organism>
<comment type="caution">
    <text evidence="2">The sequence shown here is derived from an EMBL/GenBank/DDBJ whole genome shotgun (WGS) entry which is preliminary data.</text>
</comment>
<proteinExistence type="predicted"/>
<dbReference type="RefSeq" id="WP_088393355.1">
    <property type="nucleotide sequence ID" value="NZ_MTCZ01000096.1"/>
</dbReference>
<dbReference type="InterPro" id="IPR046863">
    <property type="entry name" value="MbnP-like_dom"/>
</dbReference>
<protein>
    <recommendedName>
        <fullName evidence="1">Copper-binding protein MbnP-like domain-containing protein</fullName>
    </recommendedName>
</protein>
<dbReference type="Pfam" id="PF20243">
    <property type="entry name" value="MbnP"/>
    <property type="match status" value="1"/>
</dbReference>
<name>A0A246GHG7_9FLAO</name>
<evidence type="ECO:0000313" key="3">
    <source>
        <dbReference type="Proteomes" id="UP000197768"/>
    </source>
</evidence>